<gene>
    <name evidence="2" type="ORF">SPI_01034</name>
</gene>
<comment type="caution">
    <text evidence="2">The sequence shown here is derived from an EMBL/GenBank/DDBJ whole genome shotgun (WGS) entry which is preliminary data.</text>
</comment>
<sequence>MRFTLLLPIGAFLPSMGIAAPAATSSVSSTQAADDKSLYQRDNLCSLKSPPALCQPDPSVTVEETAERAYKFYRAFVVDGDPKTMFSLIDSTYKNTSQQHHPGYADGPNTIWSLFCNGRPAGSAASSSWCFDASTNMSYAQYSTVDRWRWLDGCVHEHWDVGEKMPAKDKCYKLSTDSAS</sequence>
<name>A0A167YLY5_9HYPO</name>
<dbReference type="STRING" id="1081102.A0A167YLY5"/>
<evidence type="ECO:0000313" key="2">
    <source>
        <dbReference type="EMBL" id="OAA66458.1"/>
    </source>
</evidence>
<accession>A0A167YLY5</accession>
<proteinExistence type="predicted"/>
<evidence type="ECO:0000313" key="3">
    <source>
        <dbReference type="Proteomes" id="UP000076874"/>
    </source>
</evidence>
<keyword evidence="3" id="KW-1185">Reference proteome</keyword>
<organism evidence="2 3">
    <name type="scientific">Niveomyces insectorum RCEF 264</name>
    <dbReference type="NCBI Taxonomy" id="1081102"/>
    <lineage>
        <taxon>Eukaryota</taxon>
        <taxon>Fungi</taxon>
        <taxon>Dikarya</taxon>
        <taxon>Ascomycota</taxon>
        <taxon>Pezizomycotina</taxon>
        <taxon>Sordariomycetes</taxon>
        <taxon>Hypocreomycetidae</taxon>
        <taxon>Hypocreales</taxon>
        <taxon>Cordycipitaceae</taxon>
        <taxon>Niveomyces</taxon>
    </lineage>
</organism>
<dbReference type="AlphaFoldDB" id="A0A167YLY5"/>
<reference evidence="2 3" key="1">
    <citation type="journal article" date="2016" name="Genome Biol. Evol.">
        <title>Divergent and convergent evolution of fungal pathogenicity.</title>
        <authorList>
            <person name="Shang Y."/>
            <person name="Xiao G."/>
            <person name="Zheng P."/>
            <person name="Cen K."/>
            <person name="Zhan S."/>
            <person name="Wang C."/>
        </authorList>
    </citation>
    <scope>NUCLEOTIDE SEQUENCE [LARGE SCALE GENOMIC DNA]</scope>
    <source>
        <strain evidence="2 3">RCEF 264</strain>
    </source>
</reference>
<dbReference type="OrthoDB" id="2820488at2759"/>
<dbReference type="Proteomes" id="UP000076874">
    <property type="component" value="Unassembled WGS sequence"/>
</dbReference>
<feature type="signal peptide" evidence="1">
    <location>
        <begin position="1"/>
        <end position="19"/>
    </location>
</feature>
<dbReference type="EMBL" id="AZHD01000002">
    <property type="protein sequence ID" value="OAA66458.1"/>
    <property type="molecule type" value="Genomic_DNA"/>
</dbReference>
<keyword evidence="1" id="KW-0732">Signal</keyword>
<feature type="chain" id="PRO_5007894746" evidence="1">
    <location>
        <begin position="20"/>
        <end position="180"/>
    </location>
</feature>
<protein>
    <submittedName>
        <fullName evidence="2">Uncharacterized protein</fullName>
    </submittedName>
</protein>
<evidence type="ECO:0000256" key="1">
    <source>
        <dbReference type="SAM" id="SignalP"/>
    </source>
</evidence>